<reference evidence="1 2" key="1">
    <citation type="submission" date="2018-11" db="EMBL/GenBank/DDBJ databases">
        <authorList>
            <consortium name="Pathogen Informatics"/>
        </authorList>
    </citation>
    <scope>NUCLEOTIDE SEQUENCE [LARGE SCALE GENOMIC DNA]</scope>
</reference>
<keyword evidence="2" id="KW-1185">Reference proteome</keyword>
<evidence type="ECO:0000313" key="2">
    <source>
        <dbReference type="Proteomes" id="UP000281553"/>
    </source>
</evidence>
<proteinExistence type="predicted"/>
<gene>
    <name evidence="1" type="ORF">DILT_LOCUS14158</name>
</gene>
<name>A0A3P7M0U9_DIBLA</name>
<organism evidence="1 2">
    <name type="scientific">Dibothriocephalus latus</name>
    <name type="common">Fish tapeworm</name>
    <name type="synonym">Diphyllobothrium latum</name>
    <dbReference type="NCBI Taxonomy" id="60516"/>
    <lineage>
        <taxon>Eukaryota</taxon>
        <taxon>Metazoa</taxon>
        <taxon>Spiralia</taxon>
        <taxon>Lophotrochozoa</taxon>
        <taxon>Platyhelminthes</taxon>
        <taxon>Cestoda</taxon>
        <taxon>Eucestoda</taxon>
        <taxon>Diphyllobothriidea</taxon>
        <taxon>Diphyllobothriidae</taxon>
        <taxon>Dibothriocephalus</taxon>
    </lineage>
</organism>
<dbReference type="AlphaFoldDB" id="A0A3P7M0U9"/>
<evidence type="ECO:0000313" key="1">
    <source>
        <dbReference type="EMBL" id="VDN22935.1"/>
    </source>
</evidence>
<dbReference type="Proteomes" id="UP000281553">
    <property type="component" value="Unassembled WGS sequence"/>
</dbReference>
<sequence length="116" mass="13390">MYASLSSAQGPFCLLASPSLSCHDQSPSFSRLVAPEHPYFLSMCSVRGCAYCRKRLLYQFTQAKFCIEHHHVTAFRDSVLLPSAHDYLIRYVYYHPGLSFHRVRRYHTGMASFFMS</sequence>
<dbReference type="EMBL" id="UYRU01072998">
    <property type="protein sequence ID" value="VDN22935.1"/>
    <property type="molecule type" value="Genomic_DNA"/>
</dbReference>
<accession>A0A3P7M0U9</accession>
<protein>
    <submittedName>
        <fullName evidence="1">Uncharacterized protein</fullName>
    </submittedName>
</protein>